<gene>
    <name evidence="1" type="ORF">DWW08_19000</name>
</gene>
<dbReference type="EMBL" id="QRZH01000020">
    <property type="protein sequence ID" value="RGV49372.1"/>
    <property type="molecule type" value="Genomic_DNA"/>
</dbReference>
<comment type="caution">
    <text evidence="1">The sequence shown here is derived from an EMBL/GenBank/DDBJ whole genome shotgun (WGS) entry which is preliminary data.</text>
</comment>
<evidence type="ECO:0000313" key="1">
    <source>
        <dbReference type="EMBL" id="RGV49372.1"/>
    </source>
</evidence>
<dbReference type="Proteomes" id="UP000286270">
    <property type="component" value="Unassembled WGS sequence"/>
</dbReference>
<evidence type="ECO:0000313" key="2">
    <source>
        <dbReference type="Proteomes" id="UP000286270"/>
    </source>
</evidence>
<organism evidence="1 2">
    <name type="scientific">Bacteroides fragilis</name>
    <dbReference type="NCBI Taxonomy" id="817"/>
    <lineage>
        <taxon>Bacteria</taxon>
        <taxon>Pseudomonadati</taxon>
        <taxon>Bacteroidota</taxon>
        <taxon>Bacteroidia</taxon>
        <taxon>Bacteroidales</taxon>
        <taxon>Bacteroidaceae</taxon>
        <taxon>Bacteroides</taxon>
    </lineage>
</organism>
<accession>A0A412XVN5</accession>
<reference evidence="1 2" key="1">
    <citation type="submission" date="2018-08" db="EMBL/GenBank/DDBJ databases">
        <title>A genome reference for cultivated species of the human gut microbiota.</title>
        <authorList>
            <person name="Zou Y."/>
            <person name="Xue W."/>
            <person name="Luo G."/>
        </authorList>
    </citation>
    <scope>NUCLEOTIDE SEQUENCE [LARGE SCALE GENOMIC DNA]</scope>
    <source>
        <strain evidence="1 2">AF14-26</strain>
    </source>
</reference>
<protein>
    <submittedName>
        <fullName evidence="1">Uncharacterized protein</fullName>
    </submittedName>
</protein>
<dbReference type="AlphaFoldDB" id="A0A412XVN5"/>
<dbReference type="RefSeq" id="WP_122143364.1">
    <property type="nucleotide sequence ID" value="NZ_JAFKPL010000001.1"/>
</dbReference>
<proteinExistence type="predicted"/>
<sequence length="146" mass="16958">MIKINFYLNSLDDRVSPFELGDFELCLNEEVLITSKNTVPNQSMMVFISALDLLNGINRLQCDKKRFLFIGADSSFAISFIKKKTVLEILHFRQKIKLNFDEFCLALYKSVMHLYMVDGSPIKNEPMVMVDLKNGICRFKETFKIE</sequence>
<name>A0A412XVN5_BACFG</name>